<dbReference type="OrthoDB" id="3360976at2759"/>
<dbReference type="InParanoid" id="A0A409YRG4"/>
<evidence type="ECO:0000313" key="2">
    <source>
        <dbReference type="EMBL" id="PPR05596.1"/>
    </source>
</evidence>
<keyword evidence="3" id="KW-1185">Reference proteome</keyword>
<dbReference type="Proteomes" id="UP000284842">
    <property type="component" value="Unassembled WGS sequence"/>
</dbReference>
<sequence>MIIHMSSNSPWHATYTTESGQVLYKCEASSPLTLSTRQFTLSRTLAPSELGWSDAITDSKSSTHLTPTASSTAVSKSSNPFITPRATTSHLDGQVDDRDNAHLYLRDQFKVVGQIEYNVWISTNSKIKIFNDISDVQGRSTGSFFRKSGFGLYGRNQSFTAPNGNEYTWKLGFTSCSLYPASTAAVKKPPPIVTFSHSYLLP</sequence>
<name>A0A409YRG4_9AGAR</name>
<gene>
    <name evidence="2" type="ORF">CVT24_002827</name>
</gene>
<reference evidence="2 3" key="1">
    <citation type="journal article" date="2018" name="Evol. Lett.">
        <title>Horizontal gene cluster transfer increased hallucinogenic mushroom diversity.</title>
        <authorList>
            <person name="Reynolds H.T."/>
            <person name="Vijayakumar V."/>
            <person name="Gluck-Thaler E."/>
            <person name="Korotkin H.B."/>
            <person name="Matheny P.B."/>
            <person name="Slot J.C."/>
        </authorList>
    </citation>
    <scope>NUCLEOTIDE SEQUENCE [LARGE SCALE GENOMIC DNA]</scope>
    <source>
        <strain evidence="2 3">2629</strain>
    </source>
</reference>
<dbReference type="EMBL" id="NHTK01000785">
    <property type="protein sequence ID" value="PPR05596.1"/>
    <property type="molecule type" value="Genomic_DNA"/>
</dbReference>
<feature type="domain" description="DUF6593" evidence="1">
    <location>
        <begin position="92"/>
        <end position="199"/>
    </location>
</feature>
<protein>
    <recommendedName>
        <fullName evidence="1">DUF6593 domain-containing protein</fullName>
    </recommendedName>
</protein>
<evidence type="ECO:0000313" key="3">
    <source>
        <dbReference type="Proteomes" id="UP000284842"/>
    </source>
</evidence>
<organism evidence="2 3">
    <name type="scientific">Panaeolus cyanescens</name>
    <dbReference type="NCBI Taxonomy" id="181874"/>
    <lineage>
        <taxon>Eukaryota</taxon>
        <taxon>Fungi</taxon>
        <taxon>Dikarya</taxon>
        <taxon>Basidiomycota</taxon>
        <taxon>Agaricomycotina</taxon>
        <taxon>Agaricomycetes</taxon>
        <taxon>Agaricomycetidae</taxon>
        <taxon>Agaricales</taxon>
        <taxon>Agaricineae</taxon>
        <taxon>Galeropsidaceae</taxon>
        <taxon>Panaeolus</taxon>
    </lineage>
</organism>
<comment type="caution">
    <text evidence="2">The sequence shown here is derived from an EMBL/GenBank/DDBJ whole genome shotgun (WGS) entry which is preliminary data.</text>
</comment>
<accession>A0A409YRG4</accession>
<dbReference type="AlphaFoldDB" id="A0A409YRG4"/>
<proteinExistence type="predicted"/>
<dbReference type="InterPro" id="IPR046528">
    <property type="entry name" value="DUF6593"/>
</dbReference>
<evidence type="ECO:0000259" key="1">
    <source>
        <dbReference type="Pfam" id="PF20236"/>
    </source>
</evidence>
<dbReference type="Pfam" id="PF20236">
    <property type="entry name" value="DUF6593"/>
    <property type="match status" value="1"/>
</dbReference>